<dbReference type="STRING" id="1163406.A0A0L0N6P4"/>
<evidence type="ECO:0000313" key="5">
    <source>
        <dbReference type="Proteomes" id="UP000036947"/>
    </source>
</evidence>
<dbReference type="InterPro" id="IPR051478">
    <property type="entry name" value="Beta-lactamase-like_AB/R"/>
</dbReference>
<evidence type="ECO:0000256" key="1">
    <source>
        <dbReference type="SAM" id="MobiDB-lite"/>
    </source>
</evidence>
<organism evidence="4 5">
    <name type="scientific">Tolypocladium ophioglossoides (strain CBS 100239)</name>
    <name type="common">Snaketongue truffleclub</name>
    <name type="synonym">Elaphocordyceps ophioglossoides</name>
    <dbReference type="NCBI Taxonomy" id="1163406"/>
    <lineage>
        <taxon>Eukaryota</taxon>
        <taxon>Fungi</taxon>
        <taxon>Dikarya</taxon>
        <taxon>Ascomycota</taxon>
        <taxon>Pezizomycotina</taxon>
        <taxon>Sordariomycetes</taxon>
        <taxon>Hypocreomycetidae</taxon>
        <taxon>Hypocreales</taxon>
        <taxon>Ophiocordycipitaceae</taxon>
        <taxon>Tolypocladium</taxon>
    </lineage>
</organism>
<feature type="domain" description="Beta-lactamase-like ARB-00930-like C-terminal" evidence="3">
    <location>
        <begin position="437"/>
        <end position="583"/>
    </location>
</feature>
<dbReference type="Proteomes" id="UP000036947">
    <property type="component" value="Unassembled WGS sequence"/>
</dbReference>
<sequence length="587" mass="61258">MYPHLYPLAILAASAAATPVFDQKLLGPAYPAPSNLAAAAVRAAAANVSAALDRALGSGQSPFGNFTAKATSLSLTAVSALDDAAAPIFDFHYTGAGLNTSAGSTAKVTADSVYRIGSVSKLFTVYSFLLNGGAKYWDRPVTDFIPELRRAAALPGAGNAVDRVQWQDVTVGALASQLSGIGRDYNNADMASMGFPWQEAGLPPLSPDEIPTCAGNTSQPPCSRKEYFEGFIKRHPVLPPYTAPVYSNAAYRILSYVVEAITGSSYDAVLARDVLQPLGLKQTSTSSPRGSGVGVIPPGDSGWGRPLGDEVSSTGGLYSSSHDLATFGRALLTGKKLGALATRRWMKPLSHTASASAAVGAPWEITRTRSRVTGGYAVDLYTKSGSDGQYNSLLILMPDFQVAVALLAAGPHAGPVLEAAVETALQALLPVLDTASQSQACQAFCGRYAPADAAANSSLVLAVDDKGPGLLVTQWISRGADVRGAAQAYADATDGGVIESIRLYPTGLRAPGEAAFRAILQTLPVGYDASVPRIMDPGVHQWSAVDQLMYGEVAVDDFVFRLDGQGRAVAVEPRVLRQTFEKVGGSN</sequence>
<dbReference type="InterPro" id="IPR058664">
    <property type="entry name" value="ARB_00930-like_C"/>
</dbReference>
<dbReference type="Gene3D" id="3.40.710.10">
    <property type="entry name" value="DD-peptidase/beta-lactamase superfamily"/>
    <property type="match status" value="1"/>
</dbReference>
<dbReference type="PANTHER" id="PTHR22935:SF97">
    <property type="entry name" value="BETA-LACTAMASE-RELATED DOMAIN-CONTAINING PROTEIN"/>
    <property type="match status" value="1"/>
</dbReference>
<feature type="region of interest" description="Disordered" evidence="1">
    <location>
        <begin position="282"/>
        <end position="305"/>
    </location>
</feature>
<dbReference type="InterPro" id="IPR001466">
    <property type="entry name" value="Beta-lactam-related"/>
</dbReference>
<dbReference type="InterPro" id="IPR012338">
    <property type="entry name" value="Beta-lactam/transpept-like"/>
</dbReference>
<protein>
    <submittedName>
        <fullName evidence="4">Uncharacterized protein</fullName>
    </submittedName>
</protein>
<reference evidence="4 5" key="1">
    <citation type="journal article" date="2015" name="BMC Genomics">
        <title>The genome of the truffle-parasite Tolypocladium ophioglossoides and the evolution of antifungal peptaibiotics.</title>
        <authorList>
            <person name="Quandt C.A."/>
            <person name="Bushley K.E."/>
            <person name="Spatafora J.W."/>
        </authorList>
    </citation>
    <scope>NUCLEOTIDE SEQUENCE [LARGE SCALE GENOMIC DNA]</scope>
    <source>
        <strain evidence="4 5">CBS 100239</strain>
    </source>
</reference>
<feature type="domain" description="Beta-lactamase-related" evidence="2">
    <location>
        <begin position="95"/>
        <end position="420"/>
    </location>
</feature>
<evidence type="ECO:0000313" key="4">
    <source>
        <dbReference type="EMBL" id="KND89505.1"/>
    </source>
</evidence>
<evidence type="ECO:0000259" key="2">
    <source>
        <dbReference type="Pfam" id="PF00144"/>
    </source>
</evidence>
<accession>A0A0L0N6P4</accession>
<dbReference type="EMBL" id="LFRF01000018">
    <property type="protein sequence ID" value="KND89505.1"/>
    <property type="molecule type" value="Genomic_DNA"/>
</dbReference>
<gene>
    <name evidence="4" type="ORF">TOPH_05786</name>
</gene>
<dbReference type="SUPFAM" id="SSF56601">
    <property type="entry name" value="beta-lactamase/transpeptidase-like"/>
    <property type="match status" value="1"/>
</dbReference>
<keyword evidence="5" id="KW-1185">Reference proteome</keyword>
<dbReference type="Pfam" id="PF00144">
    <property type="entry name" value="Beta-lactamase"/>
    <property type="match status" value="1"/>
</dbReference>
<dbReference type="PANTHER" id="PTHR22935">
    <property type="entry name" value="PENICILLIN-BINDING PROTEIN"/>
    <property type="match status" value="1"/>
</dbReference>
<dbReference type="Pfam" id="PF26335">
    <property type="entry name" value="ARB_00930_C"/>
    <property type="match status" value="1"/>
</dbReference>
<proteinExistence type="predicted"/>
<dbReference type="AlphaFoldDB" id="A0A0L0N6P4"/>
<comment type="caution">
    <text evidence="4">The sequence shown here is derived from an EMBL/GenBank/DDBJ whole genome shotgun (WGS) entry which is preliminary data.</text>
</comment>
<dbReference type="OrthoDB" id="10250282at2759"/>
<evidence type="ECO:0000259" key="3">
    <source>
        <dbReference type="Pfam" id="PF26335"/>
    </source>
</evidence>
<name>A0A0L0N6P4_TOLOC</name>